<sequence length="285" mass="32764">MFGDLLDKLFKRFLWFPYVLAFISILGLVWYTLSQLDWENLQNIPIEVIVIVTILSFFVGILLWWSYKRTARSLNFTEEFSEINEEIVKNTDAIDILSTIGNLIAKCLREPFSKTNHLYTFNHICWMIRAFMINKKSKDPKVVLFIPNEEETHLEPCGWASHSTQIQKFTPAISQENSAGFTYMTGEPYYLPDVNAPGSRFEHNDHSDNSFYSLVTVPVKCGKDVIGVLSVTGEEKNSYNESEDIPYLRAFANALSPLVSYYLSGRKGVYRAHREKVGSKRAEDI</sequence>
<feature type="transmembrane region" description="Helical" evidence="1">
    <location>
        <begin position="12"/>
        <end position="32"/>
    </location>
</feature>
<proteinExistence type="predicted"/>
<evidence type="ECO:0000313" key="3">
    <source>
        <dbReference type="EMBL" id="BCU80848.1"/>
    </source>
</evidence>
<reference evidence="3" key="1">
    <citation type="journal article" date="2013" name="Int. J. Syst. Evol. Microbiol.">
        <title>Polycladomyces abyssicola gen. nov., sp. nov., a thermophilic filamentous bacterium isolated from hemipelagic sediment.</title>
        <authorList>
            <person name="Tsubouchi T."/>
            <person name="Shimane Y."/>
            <person name="Mori K."/>
            <person name="Usui K."/>
            <person name="Hiraki T."/>
            <person name="Tame A."/>
            <person name="Uematsu K."/>
            <person name="Maruyama T."/>
            <person name="Hatada Y."/>
        </authorList>
    </citation>
    <scope>NUCLEOTIDE SEQUENCE</scope>
    <source>
        <strain evidence="3">JIR-001</strain>
    </source>
</reference>
<feature type="domain" description="GAF" evidence="2">
    <location>
        <begin position="142"/>
        <end position="255"/>
    </location>
</feature>
<keyword evidence="1" id="KW-1133">Transmembrane helix</keyword>
<dbReference type="KEGG" id="pabs:JIR001_06310"/>
<name>A0A8D5UDS9_9BACL</name>
<feature type="transmembrane region" description="Helical" evidence="1">
    <location>
        <begin position="44"/>
        <end position="65"/>
    </location>
</feature>
<dbReference type="InterPro" id="IPR003018">
    <property type="entry name" value="GAF"/>
</dbReference>
<keyword evidence="1" id="KW-0812">Transmembrane</keyword>
<reference evidence="3" key="2">
    <citation type="journal article" date="2021" name="Microbiol. Resour. Announc.">
        <title>Complete Genome Sequence of Polycladomyces abyssicola JIR-001T, Isolated from Hemipelagic Sediment in Deep Seawater.</title>
        <authorList>
            <person name="Tsubouchi T."/>
            <person name="Kaneko Y."/>
        </authorList>
    </citation>
    <scope>NUCLEOTIDE SEQUENCE</scope>
    <source>
        <strain evidence="3">JIR-001</strain>
    </source>
</reference>
<dbReference type="Pfam" id="PF01590">
    <property type="entry name" value="GAF"/>
    <property type="match status" value="1"/>
</dbReference>
<evidence type="ECO:0000259" key="2">
    <source>
        <dbReference type="Pfam" id="PF01590"/>
    </source>
</evidence>
<evidence type="ECO:0000256" key="1">
    <source>
        <dbReference type="SAM" id="Phobius"/>
    </source>
</evidence>
<dbReference type="Gene3D" id="3.30.450.40">
    <property type="match status" value="1"/>
</dbReference>
<protein>
    <recommendedName>
        <fullName evidence="2">GAF domain-containing protein</fullName>
    </recommendedName>
</protein>
<organism evidence="3 4">
    <name type="scientific">Polycladomyces abyssicola</name>
    <dbReference type="NCBI Taxonomy" id="1125966"/>
    <lineage>
        <taxon>Bacteria</taxon>
        <taxon>Bacillati</taxon>
        <taxon>Bacillota</taxon>
        <taxon>Bacilli</taxon>
        <taxon>Bacillales</taxon>
        <taxon>Thermoactinomycetaceae</taxon>
        <taxon>Polycladomyces</taxon>
    </lineage>
</organism>
<keyword evidence="4" id="KW-1185">Reference proteome</keyword>
<dbReference type="RefSeq" id="WP_212774158.1">
    <property type="nucleotide sequence ID" value="NZ_AP024601.1"/>
</dbReference>
<accession>A0A8D5UDS9</accession>
<dbReference type="Proteomes" id="UP000677436">
    <property type="component" value="Chromosome"/>
</dbReference>
<dbReference type="AlphaFoldDB" id="A0A8D5UDS9"/>
<evidence type="ECO:0000313" key="4">
    <source>
        <dbReference type="Proteomes" id="UP000677436"/>
    </source>
</evidence>
<dbReference type="InterPro" id="IPR029016">
    <property type="entry name" value="GAF-like_dom_sf"/>
</dbReference>
<gene>
    <name evidence="3" type="ORF">JIR001_06310</name>
</gene>
<dbReference type="SUPFAM" id="SSF55781">
    <property type="entry name" value="GAF domain-like"/>
    <property type="match status" value="1"/>
</dbReference>
<keyword evidence="1" id="KW-0472">Membrane</keyword>
<dbReference type="EMBL" id="AP024601">
    <property type="protein sequence ID" value="BCU80848.1"/>
    <property type="molecule type" value="Genomic_DNA"/>
</dbReference>